<dbReference type="RefSeq" id="WP_172115515.1">
    <property type="nucleotide sequence ID" value="NZ_JABFDN010000029.1"/>
</dbReference>
<sequence length="364" mass="40961">MADRSKIEWTDASWNPIRARLLRKVGEKPVGSIGWHCERVTTGCGTPKEGGCYAEAINWRLGTGLPFKPSYLEDGIVELFLDDNILKQPLRWKRPRKVFPCSMTDMFGRFVKDEWLDKIFAVMALTQEHDYQVLTKRSERMRAYLTAPDLFARLHAAIHCAADYERPEQATRAFMLIGHLKSGSGPALWPLPNVWLGVSVERQQEADARIPDLLQTPAAVRFISAEPLLGPIDLTSIRVQLAGESWMTRSALHARDRLDRGRPEHRLDWVIVGGESGRNARPMHPDWARSLRDQCQAAGVAFFFKQWGEWAAETQFPKPTRDSTKGTAVTQLEGGQLAWKIGKAAAGRLLDGVEHNAFPTPRAS</sequence>
<dbReference type="EMBL" id="JABFDN010000029">
    <property type="protein sequence ID" value="NPU69980.1"/>
    <property type="molecule type" value="Genomic_DNA"/>
</dbReference>
<comment type="caution">
    <text evidence="1">The sequence shown here is derived from an EMBL/GenBank/DDBJ whole genome shotgun (WGS) entry which is preliminary data.</text>
</comment>
<name>A0ABX2CRE0_9BRAD</name>
<evidence type="ECO:0000313" key="1">
    <source>
        <dbReference type="EMBL" id="NPU69980.1"/>
    </source>
</evidence>
<dbReference type="Proteomes" id="UP000886476">
    <property type="component" value="Unassembled WGS sequence"/>
</dbReference>
<dbReference type="Pfam" id="PF07505">
    <property type="entry name" value="DUF5131"/>
    <property type="match status" value="1"/>
</dbReference>
<gene>
    <name evidence="1" type="ORF">HL667_33665</name>
</gene>
<protein>
    <submittedName>
        <fullName evidence="1">Phage Gp37/Gp68 family protein</fullName>
    </submittedName>
</protein>
<accession>A0ABX2CRE0</accession>
<organism evidence="1 2">
    <name type="scientific">Bradyrhizobium aeschynomenes</name>
    <dbReference type="NCBI Taxonomy" id="2734909"/>
    <lineage>
        <taxon>Bacteria</taxon>
        <taxon>Pseudomonadati</taxon>
        <taxon>Pseudomonadota</taxon>
        <taxon>Alphaproteobacteria</taxon>
        <taxon>Hyphomicrobiales</taxon>
        <taxon>Nitrobacteraceae</taxon>
        <taxon>Bradyrhizobium</taxon>
    </lineage>
</organism>
<keyword evidence="2" id="KW-1185">Reference proteome</keyword>
<proteinExistence type="predicted"/>
<reference evidence="1" key="1">
    <citation type="submission" date="2020-05" db="EMBL/GenBank/DDBJ databases">
        <title>Nod-independent and nitrogen-fixing Bradyrhizobium aeschynomene sp. nov. isolated from nodules of Aeschynomene indica.</title>
        <authorList>
            <person name="Zhang Z."/>
        </authorList>
    </citation>
    <scope>NUCLEOTIDE SEQUENCE</scope>
    <source>
        <strain evidence="1">83012</strain>
    </source>
</reference>
<dbReference type="InterPro" id="IPR011101">
    <property type="entry name" value="DUF5131"/>
</dbReference>
<evidence type="ECO:0000313" key="2">
    <source>
        <dbReference type="Proteomes" id="UP000886476"/>
    </source>
</evidence>